<feature type="transmembrane region" description="Helical" evidence="2">
    <location>
        <begin position="138"/>
        <end position="163"/>
    </location>
</feature>
<dbReference type="InterPro" id="IPR045339">
    <property type="entry name" value="DUF6534"/>
</dbReference>
<sequence length="303" mass="33187">MLVFPDPVLSQSASLRAKSLGLPSLDSSYGAYLLGAFAGLVSYGILVNQAYRYARVYNGDPKESVINQAFVIAALTMDTLGTAVNLHTCYTYLVSNYFQPLVLLRGIWSLKIQPVMAGMTVLVCQAFKYETFAEYQRFYWMDSAACGCAIMSDCLTAGSLIVILRTRHQQTAYKKTKMMLNALMVYTINTGLLTGLVNGMALIFALVQPNTMIWISIEFIGVRLYTNSVLAVLNSRKSLRETADRSGPQDLELELQSTPQTDGSSQDRSGVGGSETPPDAQKSTLGVVGWPWDAVIQIAKRQG</sequence>
<keyword evidence="2" id="KW-1133">Transmembrane helix</keyword>
<reference evidence="4" key="1">
    <citation type="journal article" date="2018" name="Genome Biol. Evol.">
        <title>Genomics and development of Lentinus tigrinus, a white-rot wood-decaying mushroom with dimorphic fruiting bodies.</title>
        <authorList>
            <person name="Wu B."/>
            <person name="Xu Z."/>
            <person name="Knudson A."/>
            <person name="Carlson A."/>
            <person name="Chen N."/>
            <person name="Kovaka S."/>
            <person name="LaButti K."/>
            <person name="Lipzen A."/>
            <person name="Pennachio C."/>
            <person name="Riley R."/>
            <person name="Schakwitz W."/>
            <person name="Umezawa K."/>
            <person name="Ohm R.A."/>
            <person name="Grigoriev I.V."/>
            <person name="Nagy L.G."/>
            <person name="Gibbons J."/>
            <person name="Hibbett D."/>
        </authorList>
    </citation>
    <scope>NUCLEOTIDE SEQUENCE [LARGE SCALE GENOMIC DNA]</scope>
    <source>
        <strain evidence="4">ALCF2SS1-6</strain>
    </source>
</reference>
<accession>A0A5C2S3B1</accession>
<organism evidence="4 5">
    <name type="scientific">Lentinus tigrinus ALCF2SS1-6</name>
    <dbReference type="NCBI Taxonomy" id="1328759"/>
    <lineage>
        <taxon>Eukaryota</taxon>
        <taxon>Fungi</taxon>
        <taxon>Dikarya</taxon>
        <taxon>Basidiomycota</taxon>
        <taxon>Agaricomycotina</taxon>
        <taxon>Agaricomycetes</taxon>
        <taxon>Polyporales</taxon>
        <taxon>Polyporaceae</taxon>
        <taxon>Lentinus</taxon>
    </lineage>
</organism>
<evidence type="ECO:0000259" key="3">
    <source>
        <dbReference type="Pfam" id="PF20152"/>
    </source>
</evidence>
<dbReference type="OrthoDB" id="2747609at2759"/>
<dbReference type="STRING" id="1328759.A0A5C2S3B1"/>
<dbReference type="AlphaFoldDB" id="A0A5C2S3B1"/>
<keyword evidence="5" id="KW-1185">Reference proteome</keyword>
<name>A0A5C2S3B1_9APHY</name>
<evidence type="ECO:0000256" key="2">
    <source>
        <dbReference type="SAM" id="Phobius"/>
    </source>
</evidence>
<gene>
    <name evidence="4" type="ORF">L227DRAFT_613339</name>
</gene>
<dbReference type="PANTHER" id="PTHR40465">
    <property type="entry name" value="CHROMOSOME 1, WHOLE GENOME SHOTGUN SEQUENCE"/>
    <property type="match status" value="1"/>
</dbReference>
<proteinExistence type="predicted"/>
<protein>
    <recommendedName>
        <fullName evidence="3">DUF6534 domain-containing protein</fullName>
    </recommendedName>
</protein>
<keyword evidence="2" id="KW-0472">Membrane</keyword>
<feature type="domain" description="DUF6534" evidence="3">
    <location>
        <begin position="150"/>
        <end position="238"/>
    </location>
</feature>
<evidence type="ECO:0000313" key="4">
    <source>
        <dbReference type="EMBL" id="RPD57968.1"/>
    </source>
</evidence>
<feature type="transmembrane region" description="Helical" evidence="2">
    <location>
        <begin position="29"/>
        <end position="48"/>
    </location>
</feature>
<dbReference type="Pfam" id="PF20152">
    <property type="entry name" value="DUF6534"/>
    <property type="match status" value="1"/>
</dbReference>
<evidence type="ECO:0000256" key="1">
    <source>
        <dbReference type="SAM" id="MobiDB-lite"/>
    </source>
</evidence>
<dbReference type="EMBL" id="ML122278">
    <property type="protein sequence ID" value="RPD57968.1"/>
    <property type="molecule type" value="Genomic_DNA"/>
</dbReference>
<dbReference type="Proteomes" id="UP000313359">
    <property type="component" value="Unassembled WGS sequence"/>
</dbReference>
<keyword evidence="2" id="KW-0812">Transmembrane</keyword>
<feature type="transmembrane region" description="Helical" evidence="2">
    <location>
        <begin position="213"/>
        <end position="233"/>
    </location>
</feature>
<feature type="region of interest" description="Disordered" evidence="1">
    <location>
        <begin position="241"/>
        <end position="286"/>
    </location>
</feature>
<dbReference type="PANTHER" id="PTHR40465:SF1">
    <property type="entry name" value="DUF6534 DOMAIN-CONTAINING PROTEIN"/>
    <property type="match status" value="1"/>
</dbReference>
<feature type="compositionally biased region" description="Polar residues" evidence="1">
    <location>
        <begin position="255"/>
        <end position="268"/>
    </location>
</feature>
<evidence type="ECO:0000313" key="5">
    <source>
        <dbReference type="Proteomes" id="UP000313359"/>
    </source>
</evidence>
<feature type="transmembrane region" description="Helical" evidence="2">
    <location>
        <begin position="183"/>
        <end position="207"/>
    </location>
</feature>